<dbReference type="GO" id="GO:0019825">
    <property type="term" value="F:oxygen binding"/>
    <property type="evidence" value="ECO:0007669"/>
    <property type="project" value="InterPro"/>
</dbReference>
<keyword evidence="7" id="KW-1185">Reference proteome</keyword>
<dbReference type="InterPro" id="IPR009050">
    <property type="entry name" value="Globin-like_sf"/>
</dbReference>
<dbReference type="RefSeq" id="WP_183266534.1">
    <property type="nucleotide sequence ID" value="NZ_JACHFJ010000007.1"/>
</dbReference>
<dbReference type="PROSITE" id="PS01213">
    <property type="entry name" value="GLOBIN_FAM_2"/>
    <property type="match status" value="1"/>
</dbReference>
<evidence type="ECO:0000313" key="6">
    <source>
        <dbReference type="EMBL" id="MBB5373530.1"/>
    </source>
</evidence>
<dbReference type="EMBL" id="JACHFJ010000007">
    <property type="protein sequence ID" value="MBB5373530.1"/>
    <property type="molecule type" value="Genomic_DNA"/>
</dbReference>
<keyword evidence="2" id="KW-0813">Transport</keyword>
<dbReference type="GO" id="GO:0020037">
    <property type="term" value="F:heme binding"/>
    <property type="evidence" value="ECO:0007669"/>
    <property type="project" value="InterPro"/>
</dbReference>
<dbReference type="GO" id="GO:0015671">
    <property type="term" value="P:oxygen transport"/>
    <property type="evidence" value="ECO:0007669"/>
    <property type="project" value="InterPro"/>
</dbReference>
<name>A0A840VQ51_9PROT</name>
<dbReference type="InterPro" id="IPR012292">
    <property type="entry name" value="Globin/Proto"/>
</dbReference>
<evidence type="ECO:0000313" key="7">
    <source>
        <dbReference type="Proteomes" id="UP000553706"/>
    </source>
</evidence>
<keyword evidence="4" id="KW-0479">Metal-binding</keyword>
<sequence>MDGTVIEEKRSPYEVIGGAEGVRRLVDAFYDVMDSNPDYIALREMHEPDLGPTRDSLTGFFTVWLGGPREWIEKRGGFCIMSRHAKMNVTKETSRQWMDAMRDAIRQVGVEPELAEKMDNALGQLAEAMAWRGKAR</sequence>
<keyword evidence="5" id="KW-0408">Iron</keyword>
<dbReference type="Proteomes" id="UP000553706">
    <property type="component" value="Unassembled WGS sequence"/>
</dbReference>
<dbReference type="CDD" id="cd14773">
    <property type="entry name" value="TrHb2_PhHbO-like_O"/>
    <property type="match status" value="1"/>
</dbReference>
<evidence type="ECO:0000256" key="1">
    <source>
        <dbReference type="ARBA" id="ARBA00001971"/>
    </source>
</evidence>
<dbReference type="InterPro" id="IPR019795">
    <property type="entry name" value="Globin_bac-like_CS"/>
</dbReference>
<comment type="caution">
    <text evidence="6">The sequence shown here is derived from an EMBL/GenBank/DDBJ whole genome shotgun (WGS) entry which is preliminary data.</text>
</comment>
<evidence type="ECO:0000256" key="3">
    <source>
        <dbReference type="ARBA" id="ARBA00022617"/>
    </source>
</evidence>
<dbReference type="GO" id="GO:0046872">
    <property type="term" value="F:metal ion binding"/>
    <property type="evidence" value="ECO:0007669"/>
    <property type="project" value="UniProtKB-KW"/>
</dbReference>
<dbReference type="Gene3D" id="1.10.490.10">
    <property type="entry name" value="Globins"/>
    <property type="match status" value="1"/>
</dbReference>
<proteinExistence type="predicted"/>
<accession>A0A840VQ51</accession>
<evidence type="ECO:0000256" key="4">
    <source>
        <dbReference type="ARBA" id="ARBA00022723"/>
    </source>
</evidence>
<protein>
    <submittedName>
        <fullName evidence="6">Hemoglobin</fullName>
    </submittedName>
</protein>
<reference evidence="6 7" key="1">
    <citation type="submission" date="2020-08" db="EMBL/GenBank/DDBJ databases">
        <title>Genomic Encyclopedia of Type Strains, Phase IV (KMG-IV): sequencing the most valuable type-strain genomes for metagenomic binning, comparative biology and taxonomic classification.</title>
        <authorList>
            <person name="Goeker M."/>
        </authorList>
    </citation>
    <scope>NUCLEOTIDE SEQUENCE [LARGE SCALE GENOMIC DNA]</scope>
    <source>
        <strain evidence="6 7">DSM 27026</strain>
    </source>
</reference>
<dbReference type="SUPFAM" id="SSF46458">
    <property type="entry name" value="Globin-like"/>
    <property type="match status" value="1"/>
</dbReference>
<dbReference type="Pfam" id="PF01152">
    <property type="entry name" value="Bac_globin"/>
    <property type="match status" value="1"/>
</dbReference>
<comment type="cofactor">
    <cofactor evidence="1">
        <name>heme</name>
        <dbReference type="ChEBI" id="CHEBI:30413"/>
    </cofactor>
</comment>
<keyword evidence="3" id="KW-0349">Heme</keyword>
<dbReference type="InterPro" id="IPR001486">
    <property type="entry name" value="Hemoglobin_trunc"/>
</dbReference>
<evidence type="ECO:0000256" key="5">
    <source>
        <dbReference type="ARBA" id="ARBA00023004"/>
    </source>
</evidence>
<evidence type="ECO:0000256" key="2">
    <source>
        <dbReference type="ARBA" id="ARBA00022448"/>
    </source>
</evidence>
<dbReference type="AlphaFoldDB" id="A0A840VQ51"/>
<gene>
    <name evidence="6" type="ORF">HNP71_001790</name>
</gene>
<organism evidence="6 7">
    <name type="scientific">Acidocella aromatica</name>
    <dbReference type="NCBI Taxonomy" id="1303579"/>
    <lineage>
        <taxon>Bacteria</taxon>
        <taxon>Pseudomonadati</taxon>
        <taxon>Pseudomonadota</taxon>
        <taxon>Alphaproteobacteria</taxon>
        <taxon>Acetobacterales</taxon>
        <taxon>Acidocellaceae</taxon>
        <taxon>Acidocella</taxon>
    </lineage>
</organism>